<dbReference type="EMBL" id="JAPFFF010000030">
    <property type="protein sequence ID" value="KAK8845935.1"/>
    <property type="molecule type" value="Genomic_DNA"/>
</dbReference>
<name>A0ABR2HEV3_9EUKA</name>
<organism evidence="1 2">
    <name type="scientific">Tritrichomonas musculus</name>
    <dbReference type="NCBI Taxonomy" id="1915356"/>
    <lineage>
        <taxon>Eukaryota</taxon>
        <taxon>Metamonada</taxon>
        <taxon>Parabasalia</taxon>
        <taxon>Tritrichomonadida</taxon>
        <taxon>Tritrichomonadidae</taxon>
        <taxon>Tritrichomonas</taxon>
    </lineage>
</organism>
<comment type="caution">
    <text evidence="1">The sequence shown here is derived from an EMBL/GenBank/DDBJ whole genome shotgun (WGS) entry which is preliminary data.</text>
</comment>
<accession>A0ABR2HEV3</accession>
<gene>
    <name evidence="1" type="ORF">M9Y10_020870</name>
</gene>
<keyword evidence="2" id="KW-1185">Reference proteome</keyword>
<protein>
    <submittedName>
        <fullName evidence="1">Uncharacterized protein</fullName>
    </submittedName>
</protein>
<sequence length="102" mass="12072">MCVGCRHFITTDANFSHDSLQITQTDKFLLHKTEMFLLIFYTTTRMTTITGIGANCFHLLLAFCLANKHDDKYHHFHIQHLCTFYINDKQSIFQIFSEFFIE</sequence>
<proteinExistence type="predicted"/>
<reference evidence="1 2" key="1">
    <citation type="submission" date="2024-04" db="EMBL/GenBank/DDBJ databases">
        <title>Tritrichomonas musculus Genome.</title>
        <authorList>
            <person name="Alves-Ferreira E."/>
            <person name="Grigg M."/>
            <person name="Lorenzi H."/>
            <person name="Galac M."/>
        </authorList>
    </citation>
    <scope>NUCLEOTIDE SEQUENCE [LARGE SCALE GENOMIC DNA]</scope>
    <source>
        <strain evidence="1 2">EAF2021</strain>
    </source>
</reference>
<evidence type="ECO:0000313" key="1">
    <source>
        <dbReference type="EMBL" id="KAK8845935.1"/>
    </source>
</evidence>
<evidence type="ECO:0000313" key="2">
    <source>
        <dbReference type="Proteomes" id="UP001470230"/>
    </source>
</evidence>
<dbReference type="Proteomes" id="UP001470230">
    <property type="component" value="Unassembled WGS sequence"/>
</dbReference>